<organism evidence="1 2">
    <name type="scientific">Yoonia sediminilitoris</name>
    <dbReference type="NCBI Taxonomy" id="1286148"/>
    <lineage>
        <taxon>Bacteria</taxon>
        <taxon>Pseudomonadati</taxon>
        <taxon>Pseudomonadota</taxon>
        <taxon>Alphaproteobacteria</taxon>
        <taxon>Rhodobacterales</taxon>
        <taxon>Paracoccaceae</taxon>
        <taxon>Yoonia</taxon>
    </lineage>
</organism>
<keyword evidence="2" id="KW-1185">Reference proteome</keyword>
<reference evidence="1 2" key="1">
    <citation type="submission" date="2018-04" db="EMBL/GenBank/DDBJ databases">
        <title>Genomic Encyclopedia of Archaeal and Bacterial Type Strains, Phase II (KMG-II): from individual species to whole genera.</title>
        <authorList>
            <person name="Goeker M."/>
        </authorList>
    </citation>
    <scope>NUCLEOTIDE SEQUENCE [LARGE SCALE GENOMIC DNA]</scope>
    <source>
        <strain evidence="1 2">DSM 29955</strain>
    </source>
</reference>
<evidence type="ECO:0000313" key="1">
    <source>
        <dbReference type="EMBL" id="PUB19405.1"/>
    </source>
</evidence>
<protein>
    <submittedName>
        <fullName evidence="1">Uncharacterized protein</fullName>
    </submittedName>
</protein>
<accession>A0A2T6KSA2</accession>
<dbReference type="EMBL" id="QBUD01000001">
    <property type="protein sequence ID" value="PUB19405.1"/>
    <property type="molecule type" value="Genomic_DNA"/>
</dbReference>
<gene>
    <name evidence="1" type="ORF">C8N45_1011003</name>
</gene>
<dbReference type="OrthoDB" id="7864872at2"/>
<proteinExistence type="predicted"/>
<dbReference type="Proteomes" id="UP000244523">
    <property type="component" value="Unassembled WGS sequence"/>
</dbReference>
<evidence type="ECO:0000313" key="2">
    <source>
        <dbReference type="Proteomes" id="UP000244523"/>
    </source>
</evidence>
<comment type="caution">
    <text evidence="1">The sequence shown here is derived from an EMBL/GenBank/DDBJ whole genome shotgun (WGS) entry which is preliminary data.</text>
</comment>
<dbReference type="AlphaFoldDB" id="A0A2T6KSA2"/>
<dbReference type="RefSeq" id="WP_108385027.1">
    <property type="nucleotide sequence ID" value="NZ_QBUD01000001.1"/>
</dbReference>
<name>A0A2T6KSA2_9RHOB</name>
<sequence>MSGYARQDLERPLSFHLEGLTNTTVVIGDIARWKAEGRNVQALNGFHFIDIDELTPELLEKQKADMILSPLVAHNFDAVDVVSKLIELEFRGKYRAVSDDIPDSEIIRKEVQLFAPEIDFDLLLMPNPELGFN</sequence>